<dbReference type="PATRIC" id="fig|631454.5.peg.2224"/>
<feature type="modified residue" description="N6-(pyridoxal phosphate)lysine" evidence="10">
    <location>
        <position position="112"/>
    </location>
</feature>
<dbReference type="Pfam" id="PF14821">
    <property type="entry name" value="Thr_synth_N"/>
    <property type="match status" value="1"/>
</dbReference>
<dbReference type="eggNOG" id="COG0498">
    <property type="taxonomic scope" value="Bacteria"/>
</dbReference>
<gene>
    <name evidence="12" type="ORF">N177_2255</name>
</gene>
<dbReference type="GO" id="GO:0004795">
    <property type="term" value="F:threonine synthase activity"/>
    <property type="evidence" value="ECO:0007669"/>
    <property type="project" value="UniProtKB-UniRule"/>
</dbReference>
<dbReference type="PANTHER" id="PTHR42690">
    <property type="entry name" value="THREONINE SYNTHASE FAMILY MEMBER"/>
    <property type="match status" value="1"/>
</dbReference>
<evidence type="ECO:0000313" key="12">
    <source>
        <dbReference type="EMBL" id="ESR24932.1"/>
    </source>
</evidence>
<evidence type="ECO:0000256" key="10">
    <source>
        <dbReference type="PIRSR" id="PIRSR604450-51"/>
    </source>
</evidence>
<feature type="domain" description="Threonine synthase N-terminal" evidence="11">
    <location>
        <begin position="2"/>
        <end position="80"/>
    </location>
</feature>
<dbReference type="PANTHER" id="PTHR42690:SF1">
    <property type="entry name" value="THREONINE SYNTHASE-LIKE 2"/>
    <property type="match status" value="1"/>
</dbReference>
<dbReference type="RefSeq" id="WP_023432385.1">
    <property type="nucleotide sequence ID" value="NZ_AWXZ01000029.1"/>
</dbReference>
<comment type="cofactor">
    <cofactor evidence="1 10">
        <name>pyridoxal 5'-phosphate</name>
        <dbReference type="ChEBI" id="CHEBI:597326"/>
    </cofactor>
</comment>
<dbReference type="NCBIfam" id="TIGR00260">
    <property type="entry name" value="thrC"/>
    <property type="match status" value="1"/>
</dbReference>
<dbReference type="PROSITE" id="PS00165">
    <property type="entry name" value="DEHYDRATASE_SER_THR"/>
    <property type="match status" value="1"/>
</dbReference>
<dbReference type="InterPro" id="IPR036052">
    <property type="entry name" value="TrpB-like_PALP_sf"/>
</dbReference>
<dbReference type="STRING" id="631454.N177_2255"/>
<evidence type="ECO:0000256" key="5">
    <source>
        <dbReference type="ARBA" id="ARBA00022898"/>
    </source>
</evidence>
<evidence type="ECO:0000256" key="8">
    <source>
        <dbReference type="ARBA" id="ARBA00049144"/>
    </source>
</evidence>
<dbReference type="EC" id="4.2.3.1" evidence="9"/>
<dbReference type="GO" id="GO:0009088">
    <property type="term" value="P:threonine biosynthetic process"/>
    <property type="evidence" value="ECO:0007669"/>
    <property type="project" value="UniProtKB-UniRule"/>
</dbReference>
<keyword evidence="13" id="KW-1185">Reference proteome</keyword>
<keyword evidence="6 12" id="KW-0456">Lyase</keyword>
<comment type="catalytic activity">
    <reaction evidence="8">
        <text>O-phospho-L-homoserine + H2O = L-threonine + phosphate</text>
        <dbReference type="Rhea" id="RHEA:10840"/>
        <dbReference type="ChEBI" id="CHEBI:15377"/>
        <dbReference type="ChEBI" id="CHEBI:43474"/>
        <dbReference type="ChEBI" id="CHEBI:57590"/>
        <dbReference type="ChEBI" id="CHEBI:57926"/>
        <dbReference type="EC" id="4.2.3.1"/>
    </reaction>
</comment>
<proteinExistence type="inferred from homology"/>
<dbReference type="SUPFAM" id="SSF53686">
    <property type="entry name" value="Tryptophan synthase beta subunit-like PLP-dependent enzymes"/>
    <property type="match status" value="1"/>
</dbReference>
<name>V4QYX8_9HYPH</name>
<dbReference type="Gene3D" id="3.40.50.1100">
    <property type="match status" value="2"/>
</dbReference>
<dbReference type="InterPro" id="IPR037158">
    <property type="entry name" value="Thr_synth_N_sf"/>
</dbReference>
<comment type="pathway">
    <text evidence="7">Amino-acid biosynthesis.</text>
</comment>
<evidence type="ECO:0000259" key="11">
    <source>
        <dbReference type="Pfam" id="PF14821"/>
    </source>
</evidence>
<evidence type="ECO:0000256" key="3">
    <source>
        <dbReference type="ARBA" id="ARBA00018679"/>
    </source>
</evidence>
<evidence type="ECO:0000256" key="4">
    <source>
        <dbReference type="ARBA" id="ARBA00022605"/>
    </source>
</evidence>
<keyword evidence="5 10" id="KW-0663">Pyridoxal phosphate</keyword>
<comment type="similarity">
    <text evidence="2">Belongs to the threonine synthase family.</text>
</comment>
<dbReference type="AlphaFoldDB" id="V4QYX8"/>
<accession>V4QYX8</accession>
<sequence length="470" mass="50790">MKYVSTRGEAPALDFADVLLRGLAADGGLYVPEEWPRWEPSQFASLAGLPYADAARRVMLPFVDGAIEEERLAEILDGAYETFHHPAIAPLVQLDPGLFVLELFHGPTLAFKDVAMQVLGRLMDHVLAERGRRATIVGATSGDTGGAAIEAFRGSERVDIFILYPHGRVSDVQRRQMTTPEEANVHAIAIDGNFDDCQTIVKGLFADHAFRERTALSAVNSINWARILAQVVYYVTSAVALGAPHRPVSFSVPTGNFGDVFAGYVAHRMGLPTDRLVVATNVNDILVRALDEGRYEVRGVVATQSPSMDIQISSNFERLLFEASGRDHAFIRQAMSSLKQSGAFTIGEAVLGRIGEKFSAVRVDEQACADTMARLHREAGYLPDPHTAIGIAAGAEAVASSEAPMVALATAHPAKFPDAVENATGVRPALPVWATDLAEKPERFEPMPADQRAVADHILSHARSTAFEVS</sequence>
<comment type="caution">
    <text evidence="12">The sequence shown here is derived from an EMBL/GenBank/DDBJ whole genome shotgun (WGS) entry which is preliminary data.</text>
</comment>
<evidence type="ECO:0000256" key="1">
    <source>
        <dbReference type="ARBA" id="ARBA00001933"/>
    </source>
</evidence>
<keyword evidence="4" id="KW-0028">Amino-acid biosynthesis</keyword>
<dbReference type="GO" id="GO:0030170">
    <property type="term" value="F:pyridoxal phosphate binding"/>
    <property type="evidence" value="ECO:0007669"/>
    <property type="project" value="InterPro"/>
</dbReference>
<dbReference type="InterPro" id="IPR029144">
    <property type="entry name" value="Thr_synth_N"/>
</dbReference>
<dbReference type="InterPro" id="IPR051166">
    <property type="entry name" value="Threonine_Synthase"/>
</dbReference>
<dbReference type="InterPro" id="IPR000634">
    <property type="entry name" value="Ser/Thr_deHydtase_PyrdxlP-BS"/>
</dbReference>
<evidence type="ECO:0000313" key="13">
    <source>
        <dbReference type="Proteomes" id="UP000017819"/>
    </source>
</evidence>
<dbReference type="OrthoDB" id="9763107at2"/>
<dbReference type="Gene3D" id="3.90.1380.10">
    <property type="entry name" value="Threonine synthase, N-terminal domain"/>
    <property type="match status" value="1"/>
</dbReference>
<protein>
    <recommendedName>
        <fullName evidence="3 9">Threonine synthase</fullName>
        <ecNumber evidence="9">4.2.3.1</ecNumber>
    </recommendedName>
</protein>
<evidence type="ECO:0000256" key="7">
    <source>
        <dbReference type="ARBA" id="ARBA00029440"/>
    </source>
</evidence>
<dbReference type="EMBL" id="AWXZ01000029">
    <property type="protein sequence ID" value="ESR24932.1"/>
    <property type="molecule type" value="Genomic_DNA"/>
</dbReference>
<dbReference type="InterPro" id="IPR004450">
    <property type="entry name" value="Thr_synthase-like"/>
</dbReference>
<organism evidence="12 13">
    <name type="scientific">Lutibaculum baratangense AMV1</name>
    <dbReference type="NCBI Taxonomy" id="631454"/>
    <lineage>
        <taxon>Bacteria</taxon>
        <taxon>Pseudomonadati</taxon>
        <taxon>Pseudomonadota</taxon>
        <taxon>Alphaproteobacteria</taxon>
        <taxon>Hyphomicrobiales</taxon>
        <taxon>Tepidamorphaceae</taxon>
        <taxon>Lutibaculum</taxon>
    </lineage>
</organism>
<dbReference type="Pfam" id="PF24857">
    <property type="entry name" value="THR4_C"/>
    <property type="match status" value="1"/>
</dbReference>
<evidence type="ECO:0000256" key="9">
    <source>
        <dbReference type="NCBIfam" id="TIGR00260"/>
    </source>
</evidence>
<evidence type="ECO:0000256" key="2">
    <source>
        <dbReference type="ARBA" id="ARBA00005517"/>
    </source>
</evidence>
<dbReference type="CDD" id="cd01560">
    <property type="entry name" value="Thr-synth_2"/>
    <property type="match status" value="1"/>
</dbReference>
<reference evidence="12 13" key="1">
    <citation type="journal article" date="2014" name="Genome Announc.">
        <title>Draft Genome Sequence of Lutibaculum baratangense Strain AMV1T, Isolated from a Mud Volcano in Andamans, India.</title>
        <authorList>
            <person name="Singh A."/>
            <person name="Sreenivas A."/>
            <person name="Sathyanarayana Reddy G."/>
            <person name="Pinnaka A.K."/>
            <person name="Shivaji S."/>
        </authorList>
    </citation>
    <scope>NUCLEOTIDE SEQUENCE [LARGE SCALE GENOMIC DNA]</scope>
    <source>
        <strain evidence="12 13">AMV1</strain>
    </source>
</reference>
<dbReference type="UniPathway" id="UPA00050">
    <property type="reaction ID" value="UER00065"/>
</dbReference>
<dbReference type="Proteomes" id="UP000017819">
    <property type="component" value="Unassembled WGS sequence"/>
</dbReference>
<evidence type="ECO:0000256" key="6">
    <source>
        <dbReference type="ARBA" id="ARBA00023239"/>
    </source>
</evidence>